<dbReference type="SMART" id="SM01271">
    <property type="entry name" value="LSM14"/>
    <property type="match status" value="1"/>
</dbReference>
<feature type="compositionally biased region" description="Gly residues" evidence="3">
    <location>
        <begin position="484"/>
        <end position="503"/>
    </location>
</feature>
<feature type="compositionally biased region" description="Basic and acidic residues" evidence="3">
    <location>
        <begin position="320"/>
        <end position="331"/>
    </location>
</feature>
<feature type="domain" description="FFD box profile" evidence="5">
    <location>
        <begin position="417"/>
        <end position="433"/>
    </location>
</feature>
<reference evidence="7" key="2">
    <citation type="submission" date="2023-01" db="EMBL/GenBank/DDBJ databases">
        <authorList>
            <person name="Petersen C."/>
        </authorList>
    </citation>
    <scope>NUCLEOTIDE SEQUENCE</scope>
    <source>
        <strain evidence="7">IBT 17514</strain>
    </source>
</reference>
<dbReference type="InterPro" id="IPR019050">
    <property type="entry name" value="FDF_dom"/>
</dbReference>
<feature type="compositionally biased region" description="Pro residues" evidence="3">
    <location>
        <begin position="177"/>
        <end position="206"/>
    </location>
</feature>
<name>A0AAD6HQ12_9EURO</name>
<feature type="compositionally biased region" description="Low complexity" evidence="3">
    <location>
        <begin position="406"/>
        <end position="417"/>
    </location>
</feature>
<feature type="compositionally biased region" description="Polar residues" evidence="3">
    <location>
        <begin position="504"/>
        <end position="515"/>
    </location>
</feature>
<evidence type="ECO:0000256" key="2">
    <source>
        <dbReference type="PROSITE-ProRule" id="PRU00869"/>
    </source>
</evidence>
<dbReference type="Pfam" id="PF12701">
    <property type="entry name" value="LSM14"/>
    <property type="match status" value="1"/>
</dbReference>
<dbReference type="PANTHER" id="PTHR13586:SF0">
    <property type="entry name" value="TRAILER HITCH, ISOFORM H"/>
    <property type="match status" value="1"/>
</dbReference>
<evidence type="ECO:0000259" key="4">
    <source>
        <dbReference type="PROSITE" id="PS51512"/>
    </source>
</evidence>
<sequence>MDMNHLIGQRFNLISKSDIRYVGTLHEINPEASTIALENVMSYGTEGRRGDGTDVPPPTLSTKEEKKEAAQPEPPRVPDDPAILGQNRICPDRVLCLARNKDLLLVFLKALPNHHRVLSNPPPVTPNSLHSKAVLTLLMVSALVPHSFLRGLDLPLTVLLLAGILPPGHGFPQGPGHFPPNMPMGPPGQQLPPQQRPGPPGVPPPAKATSELPVGDKVPSKPATPAAQNAPTPPVESKPSVAEAVQGLTGPTAIPQKNGRVVPAIPMAVPKSAATPAQGNGAITDATAAATAAVAAAMAKLPQPGPPKKPGQGEPTADGLARKMNEMRPFDAPRAPRGGHQHPRGRGGVRHQHKKIEVPESDYDFETANAKFNKQDLVKEAIATGTPAAEAESLASAEVEAFGETASHAATSTSGTTPYNRTNSFFDNISSEARDREENSVNRVGGREWRGEEEKRNIETFGQGSVDGYRGRGRGYGRGRGFGRGRGYGGGRGRGYGGRGGGRPTSQSTGVPSLG</sequence>
<dbReference type="InterPro" id="IPR025609">
    <property type="entry name" value="Lsm14-like_N"/>
</dbReference>
<dbReference type="EMBL" id="JAQJAN010000004">
    <property type="protein sequence ID" value="KAJ5731862.1"/>
    <property type="molecule type" value="Genomic_DNA"/>
</dbReference>
<dbReference type="GO" id="GO:0003729">
    <property type="term" value="F:mRNA binding"/>
    <property type="evidence" value="ECO:0007669"/>
    <property type="project" value="TreeGrafter"/>
</dbReference>
<dbReference type="SMART" id="SM01199">
    <property type="entry name" value="FDF"/>
    <property type="match status" value="1"/>
</dbReference>
<dbReference type="Pfam" id="PF09532">
    <property type="entry name" value="FDF"/>
    <property type="match status" value="1"/>
</dbReference>
<feature type="short sequence motif" description="FFD box" evidence="1">
    <location>
        <begin position="417"/>
        <end position="433"/>
    </location>
</feature>
<feature type="domain" description="DFDF" evidence="4">
    <location>
        <begin position="351"/>
        <end position="387"/>
    </location>
</feature>
<feature type="compositionally biased region" description="Basic residues" evidence="3">
    <location>
        <begin position="337"/>
        <end position="352"/>
    </location>
</feature>
<dbReference type="GO" id="GO:0034063">
    <property type="term" value="P:stress granule assembly"/>
    <property type="evidence" value="ECO:0007669"/>
    <property type="project" value="TreeGrafter"/>
</dbReference>
<accession>A0AAD6HQ12</accession>
<evidence type="ECO:0000313" key="7">
    <source>
        <dbReference type="EMBL" id="KAJ5731862.1"/>
    </source>
</evidence>
<dbReference type="PROSITE" id="PS51512">
    <property type="entry name" value="DFDF"/>
    <property type="match status" value="1"/>
</dbReference>
<protein>
    <submittedName>
        <fullName evidence="7">Lsm14 N-terminal</fullName>
    </submittedName>
</protein>
<dbReference type="PANTHER" id="PTHR13586">
    <property type="entry name" value="SCD6 PROTEIN-RELATED"/>
    <property type="match status" value="1"/>
</dbReference>
<gene>
    <name evidence="7" type="ORF">N7493_003343</name>
</gene>
<dbReference type="GO" id="GO:0033962">
    <property type="term" value="P:P-body assembly"/>
    <property type="evidence" value="ECO:0007669"/>
    <property type="project" value="TreeGrafter"/>
</dbReference>
<evidence type="ECO:0000256" key="1">
    <source>
        <dbReference type="PROSITE-ProRule" id="PRU00846"/>
    </source>
</evidence>
<evidence type="ECO:0000313" key="8">
    <source>
        <dbReference type="Proteomes" id="UP001215712"/>
    </source>
</evidence>
<feature type="short sequence motif" description="TFG box" evidence="2">
    <location>
        <begin position="445"/>
        <end position="465"/>
    </location>
</feature>
<feature type="compositionally biased region" description="Basic residues" evidence="3">
    <location>
        <begin position="471"/>
        <end position="483"/>
    </location>
</feature>
<feature type="region of interest" description="Disordered" evidence="3">
    <location>
        <begin position="406"/>
        <end position="515"/>
    </location>
</feature>
<evidence type="ECO:0000259" key="5">
    <source>
        <dbReference type="PROSITE" id="PS51513"/>
    </source>
</evidence>
<feature type="compositionally biased region" description="Polar residues" evidence="3">
    <location>
        <begin position="418"/>
        <end position="431"/>
    </location>
</feature>
<organism evidence="7 8">
    <name type="scientific">Penicillium malachiteum</name>
    <dbReference type="NCBI Taxonomy" id="1324776"/>
    <lineage>
        <taxon>Eukaryota</taxon>
        <taxon>Fungi</taxon>
        <taxon>Dikarya</taxon>
        <taxon>Ascomycota</taxon>
        <taxon>Pezizomycotina</taxon>
        <taxon>Eurotiomycetes</taxon>
        <taxon>Eurotiomycetidae</taxon>
        <taxon>Eurotiales</taxon>
        <taxon>Aspergillaceae</taxon>
        <taxon>Penicillium</taxon>
    </lineage>
</organism>
<evidence type="ECO:0000256" key="3">
    <source>
        <dbReference type="SAM" id="MobiDB-lite"/>
    </source>
</evidence>
<dbReference type="InterPro" id="IPR010920">
    <property type="entry name" value="LSM_dom_sf"/>
</dbReference>
<dbReference type="InterPro" id="IPR025768">
    <property type="entry name" value="TFG_box"/>
</dbReference>
<feature type="region of interest" description="Disordered" evidence="3">
    <location>
        <begin position="44"/>
        <end position="84"/>
    </location>
</feature>
<feature type="compositionally biased region" description="Basic and acidic residues" evidence="3">
    <location>
        <begin position="432"/>
        <end position="458"/>
    </location>
</feature>
<evidence type="ECO:0000259" key="6">
    <source>
        <dbReference type="PROSITE" id="PS51536"/>
    </source>
</evidence>
<comment type="caution">
    <text evidence="7">The sequence shown here is derived from an EMBL/GenBank/DDBJ whole genome shotgun (WGS) entry which is preliminary data.</text>
</comment>
<feature type="domain" description="TFG box profile" evidence="6">
    <location>
        <begin position="445"/>
        <end position="465"/>
    </location>
</feature>
<dbReference type="Gene3D" id="2.30.30.100">
    <property type="match status" value="1"/>
</dbReference>
<feature type="region of interest" description="Disordered" evidence="3">
    <location>
        <begin position="299"/>
        <end position="352"/>
    </location>
</feature>
<keyword evidence="8" id="KW-1185">Reference proteome</keyword>
<feature type="region of interest" description="Disordered" evidence="3">
    <location>
        <begin position="171"/>
        <end position="243"/>
    </location>
</feature>
<dbReference type="PROSITE" id="PS51536">
    <property type="entry name" value="TFG"/>
    <property type="match status" value="1"/>
</dbReference>
<dbReference type="GO" id="GO:0000932">
    <property type="term" value="C:P-body"/>
    <property type="evidence" value="ECO:0007669"/>
    <property type="project" value="TreeGrafter"/>
</dbReference>
<dbReference type="Proteomes" id="UP001215712">
    <property type="component" value="Unassembled WGS sequence"/>
</dbReference>
<dbReference type="PROSITE" id="PS51513">
    <property type="entry name" value="FFD"/>
    <property type="match status" value="1"/>
</dbReference>
<proteinExistence type="predicted"/>
<dbReference type="AlphaFoldDB" id="A0AAD6HQ12"/>
<dbReference type="InterPro" id="IPR025761">
    <property type="entry name" value="FFD_box"/>
</dbReference>
<reference evidence="7" key="1">
    <citation type="journal article" date="2023" name="IMA Fungus">
        <title>Comparative genomic study of the Penicillium genus elucidates a diverse pangenome and 15 lateral gene transfer events.</title>
        <authorList>
            <person name="Petersen C."/>
            <person name="Sorensen T."/>
            <person name="Nielsen M.R."/>
            <person name="Sondergaard T.E."/>
            <person name="Sorensen J.L."/>
            <person name="Fitzpatrick D.A."/>
            <person name="Frisvad J.C."/>
            <person name="Nielsen K.L."/>
        </authorList>
    </citation>
    <scope>NUCLEOTIDE SEQUENCE</scope>
    <source>
        <strain evidence="7">IBT 17514</strain>
    </source>
</reference>
<dbReference type="SUPFAM" id="SSF50182">
    <property type="entry name" value="Sm-like ribonucleoproteins"/>
    <property type="match status" value="1"/>
</dbReference>
<dbReference type="InterPro" id="IPR025762">
    <property type="entry name" value="DFDF"/>
</dbReference>